<dbReference type="NCBIfam" id="TIGR00099">
    <property type="entry name" value="Cof-subfamily"/>
    <property type="match status" value="1"/>
</dbReference>
<keyword evidence="1" id="KW-0378">Hydrolase</keyword>
<dbReference type="AlphaFoldDB" id="A0A9E4DRP3"/>
<dbReference type="NCBIfam" id="TIGR01484">
    <property type="entry name" value="HAD-SF-IIB"/>
    <property type="match status" value="1"/>
</dbReference>
<dbReference type="InterPro" id="IPR000150">
    <property type="entry name" value="Cof"/>
</dbReference>
<evidence type="ECO:0000313" key="2">
    <source>
        <dbReference type="Proteomes" id="UP000813384"/>
    </source>
</evidence>
<dbReference type="Pfam" id="PF08282">
    <property type="entry name" value="Hydrolase_3"/>
    <property type="match status" value="1"/>
</dbReference>
<dbReference type="SUPFAM" id="SSF56784">
    <property type="entry name" value="HAD-like"/>
    <property type="match status" value="1"/>
</dbReference>
<comment type="caution">
    <text evidence="1">The sequence shown here is derived from an EMBL/GenBank/DDBJ whole genome shotgun (WGS) entry which is preliminary data.</text>
</comment>
<dbReference type="GO" id="GO:0005829">
    <property type="term" value="C:cytosol"/>
    <property type="evidence" value="ECO:0007669"/>
    <property type="project" value="TreeGrafter"/>
</dbReference>
<sequence length="264" mass="29301">MSFLIVGSRKLLAFDIDGTILDSNKRPLPSTLEALDALRKAGHFVTLATGRSRFLAESVIRELQFENYILCNGAAGFFNHQQVFKETLDQKALTTLIEVCQARGIDTAIVQLDQSKRLSSFDLEKMQDAMTSFGSTASELGGFSHDDEVYQALAYYEKDCDPLFEGQHPAFNFVRWHEKCVDVIPADGSKARTLLALAERLGIDRADIIGFGDGLNDREMLRESGIGVAMGNASLLVQQEADLVTKDHNHDGIWHALKELHLID</sequence>
<accession>A0A9E4DRP3</accession>
<name>A0A9E4DRP3_9ENTE</name>
<evidence type="ECO:0000313" key="1">
    <source>
        <dbReference type="EMBL" id="MCC9272821.1"/>
    </source>
</evidence>
<dbReference type="InterPro" id="IPR023214">
    <property type="entry name" value="HAD_sf"/>
</dbReference>
<proteinExistence type="predicted"/>
<dbReference type="GO" id="GO:0000287">
    <property type="term" value="F:magnesium ion binding"/>
    <property type="evidence" value="ECO:0007669"/>
    <property type="project" value="TreeGrafter"/>
</dbReference>
<protein>
    <submittedName>
        <fullName evidence="1">Cof-type HAD-IIB family hydrolase</fullName>
    </submittedName>
</protein>
<dbReference type="InterPro" id="IPR006379">
    <property type="entry name" value="HAD-SF_hydro_IIB"/>
</dbReference>
<reference evidence="1" key="1">
    <citation type="journal article" date="2021" name="PeerJ">
        <title>Extensive microbial diversity within the chicken gut microbiome revealed by metagenomics and culture.</title>
        <authorList>
            <person name="Gilroy R."/>
            <person name="Ravi A."/>
            <person name="Getino M."/>
            <person name="Pursley I."/>
            <person name="Horton D.L."/>
            <person name="Alikhan N.F."/>
            <person name="Baker D."/>
            <person name="Gharbi K."/>
            <person name="Hall N."/>
            <person name="Watson M."/>
            <person name="Adriaenssens E.M."/>
            <person name="Foster-Nyarko E."/>
            <person name="Jarju S."/>
            <person name="Secka A."/>
            <person name="Antonio M."/>
            <person name="Oren A."/>
            <person name="Chaudhuri R.R."/>
            <person name="La Ragione R."/>
            <person name="Hildebrand F."/>
            <person name="Pallen M.J."/>
        </authorList>
    </citation>
    <scope>NUCLEOTIDE SEQUENCE</scope>
    <source>
        <strain evidence="1">150</strain>
    </source>
</reference>
<dbReference type="GO" id="GO:0016791">
    <property type="term" value="F:phosphatase activity"/>
    <property type="evidence" value="ECO:0007669"/>
    <property type="project" value="TreeGrafter"/>
</dbReference>
<dbReference type="EMBL" id="JAJJVO010000013">
    <property type="protein sequence ID" value="MCC9272821.1"/>
    <property type="molecule type" value="Genomic_DNA"/>
</dbReference>
<dbReference type="PANTHER" id="PTHR10000:SF25">
    <property type="entry name" value="PHOSPHATASE YKRA-RELATED"/>
    <property type="match status" value="1"/>
</dbReference>
<dbReference type="Proteomes" id="UP000813384">
    <property type="component" value="Unassembled WGS sequence"/>
</dbReference>
<gene>
    <name evidence="1" type="ORF">K8V42_00755</name>
</gene>
<reference evidence="1" key="2">
    <citation type="submission" date="2021-11" db="EMBL/GenBank/DDBJ databases">
        <authorList>
            <person name="Gilroy R."/>
        </authorList>
    </citation>
    <scope>NUCLEOTIDE SEQUENCE</scope>
    <source>
        <strain evidence="1">150</strain>
    </source>
</reference>
<dbReference type="Gene3D" id="3.30.1240.10">
    <property type="match status" value="1"/>
</dbReference>
<dbReference type="SFLD" id="SFLDS00003">
    <property type="entry name" value="Haloacid_Dehalogenase"/>
    <property type="match status" value="1"/>
</dbReference>
<dbReference type="SFLD" id="SFLDG01140">
    <property type="entry name" value="C2.B:_Phosphomannomutase_and_P"/>
    <property type="match status" value="1"/>
</dbReference>
<dbReference type="PANTHER" id="PTHR10000">
    <property type="entry name" value="PHOSPHOSERINE PHOSPHATASE"/>
    <property type="match status" value="1"/>
</dbReference>
<dbReference type="InterPro" id="IPR036412">
    <property type="entry name" value="HAD-like_sf"/>
</dbReference>
<organism evidence="1 2">
    <name type="scientific">Enterococcus aquimarinus</name>
    <dbReference type="NCBI Taxonomy" id="328396"/>
    <lineage>
        <taxon>Bacteria</taxon>
        <taxon>Bacillati</taxon>
        <taxon>Bacillota</taxon>
        <taxon>Bacilli</taxon>
        <taxon>Lactobacillales</taxon>
        <taxon>Enterococcaceae</taxon>
        <taxon>Enterococcus</taxon>
    </lineage>
</organism>
<dbReference type="Gene3D" id="3.40.50.1000">
    <property type="entry name" value="HAD superfamily/HAD-like"/>
    <property type="match status" value="1"/>
</dbReference>